<dbReference type="KEGG" id="svp:Pan189_26980"/>
<dbReference type="InterPro" id="IPR050188">
    <property type="entry name" value="RluA_PseudoU_synthase"/>
</dbReference>
<comment type="similarity">
    <text evidence="1 5">Belongs to the pseudouridine synthase RluA family.</text>
</comment>
<dbReference type="EC" id="5.4.99.-" evidence="5"/>
<gene>
    <name evidence="7" type="primary">rluD_2</name>
    <name evidence="7" type="ORF">Pan189_26980</name>
</gene>
<evidence type="ECO:0000313" key="8">
    <source>
        <dbReference type="Proteomes" id="UP000317318"/>
    </source>
</evidence>
<evidence type="ECO:0000256" key="3">
    <source>
        <dbReference type="PIRSR" id="PIRSR606225-1"/>
    </source>
</evidence>
<protein>
    <recommendedName>
        <fullName evidence="5">Pseudouridine synthase</fullName>
        <ecNumber evidence="5">5.4.99.-</ecNumber>
    </recommendedName>
</protein>
<dbReference type="CDD" id="cd00165">
    <property type="entry name" value="S4"/>
    <property type="match status" value="1"/>
</dbReference>
<dbReference type="SUPFAM" id="SSF55120">
    <property type="entry name" value="Pseudouridine synthase"/>
    <property type="match status" value="1"/>
</dbReference>
<dbReference type="InterPro" id="IPR006145">
    <property type="entry name" value="PsdUridine_synth_RsuA/RluA"/>
</dbReference>
<dbReference type="PANTHER" id="PTHR21600">
    <property type="entry name" value="MITOCHONDRIAL RNA PSEUDOURIDINE SYNTHASE"/>
    <property type="match status" value="1"/>
</dbReference>
<accession>A0A517R395</accession>
<dbReference type="PANTHER" id="PTHR21600:SF87">
    <property type="entry name" value="RNA PSEUDOURIDYLATE SYNTHASE DOMAIN-CONTAINING PROTEIN 1"/>
    <property type="match status" value="1"/>
</dbReference>
<dbReference type="EMBL" id="CP036268">
    <property type="protein sequence ID" value="QDT38307.1"/>
    <property type="molecule type" value="Genomic_DNA"/>
</dbReference>
<dbReference type="GO" id="GO:0009982">
    <property type="term" value="F:pseudouridine synthase activity"/>
    <property type="evidence" value="ECO:0007669"/>
    <property type="project" value="InterPro"/>
</dbReference>
<sequence>MPLLVLQFDVTSELHGRRIDVFLERHLRNYTRWRIQRLIAAGVASVNGEPALLARRVFADDRVAVRLTEPPDKLYAPEGGSIPIIFEDDSLMVINKPAGVIAHPVGERQAGTLCNFLQRHLDEQTDVRGLLRPGIVHRLDRMTSGLMVVSKTYEAHRSLTDQFESRSVRKLYLAHVRGRQLQRSGQINRPIGRHGSGTTILMSCAASAIDPRPAVTRFRVVAHPSSQTTLVACVPRTGRNHQIRVHLASIGHPLVGEPFYRPGDEVIPKDMADSDRPLGLHAAVLQFTHPADNRPMRFKSRPVFNEPT</sequence>
<feature type="active site" evidence="3">
    <location>
        <position position="140"/>
    </location>
</feature>
<dbReference type="CDD" id="cd02869">
    <property type="entry name" value="PseudoU_synth_RluA_like"/>
    <property type="match status" value="1"/>
</dbReference>
<dbReference type="InterPro" id="IPR006224">
    <property type="entry name" value="PsdUridine_synth_RluA-like_CS"/>
</dbReference>
<evidence type="ECO:0000313" key="7">
    <source>
        <dbReference type="EMBL" id="QDT38307.1"/>
    </source>
</evidence>
<dbReference type="Pfam" id="PF00849">
    <property type="entry name" value="PseudoU_synth_2"/>
    <property type="match status" value="1"/>
</dbReference>
<dbReference type="RefSeq" id="WP_145364431.1">
    <property type="nucleotide sequence ID" value="NZ_CP036268.1"/>
</dbReference>
<keyword evidence="8" id="KW-1185">Reference proteome</keyword>
<name>A0A517R395_9PLAN</name>
<organism evidence="7 8">
    <name type="scientific">Stratiformator vulcanicus</name>
    <dbReference type="NCBI Taxonomy" id="2527980"/>
    <lineage>
        <taxon>Bacteria</taxon>
        <taxon>Pseudomonadati</taxon>
        <taxon>Planctomycetota</taxon>
        <taxon>Planctomycetia</taxon>
        <taxon>Planctomycetales</taxon>
        <taxon>Planctomycetaceae</taxon>
        <taxon>Stratiformator</taxon>
    </lineage>
</organism>
<dbReference type="SUPFAM" id="SSF55174">
    <property type="entry name" value="Alpha-L RNA-binding motif"/>
    <property type="match status" value="1"/>
</dbReference>
<evidence type="ECO:0000256" key="4">
    <source>
        <dbReference type="PROSITE-ProRule" id="PRU00182"/>
    </source>
</evidence>
<dbReference type="PROSITE" id="PS01129">
    <property type="entry name" value="PSI_RLU"/>
    <property type="match status" value="1"/>
</dbReference>
<evidence type="ECO:0000259" key="6">
    <source>
        <dbReference type="Pfam" id="PF00849"/>
    </source>
</evidence>
<dbReference type="GO" id="GO:0140098">
    <property type="term" value="F:catalytic activity, acting on RNA"/>
    <property type="evidence" value="ECO:0007669"/>
    <property type="project" value="UniProtKB-ARBA"/>
</dbReference>
<dbReference type="InterPro" id="IPR020103">
    <property type="entry name" value="PsdUridine_synth_cat_dom_sf"/>
</dbReference>
<dbReference type="Gene3D" id="3.30.2350.10">
    <property type="entry name" value="Pseudouridine synthase"/>
    <property type="match status" value="1"/>
</dbReference>
<evidence type="ECO:0000256" key="2">
    <source>
        <dbReference type="ARBA" id="ARBA00023235"/>
    </source>
</evidence>
<dbReference type="Proteomes" id="UP000317318">
    <property type="component" value="Chromosome"/>
</dbReference>
<dbReference type="NCBIfam" id="TIGR00005">
    <property type="entry name" value="rluA_subfam"/>
    <property type="match status" value="1"/>
</dbReference>
<evidence type="ECO:0000256" key="5">
    <source>
        <dbReference type="RuleBase" id="RU362028"/>
    </source>
</evidence>
<comment type="function">
    <text evidence="5">Responsible for synthesis of pseudouridine from uracil.</text>
</comment>
<dbReference type="AlphaFoldDB" id="A0A517R395"/>
<reference evidence="7 8" key="1">
    <citation type="submission" date="2019-02" db="EMBL/GenBank/DDBJ databases">
        <title>Deep-cultivation of Planctomycetes and their phenomic and genomic characterization uncovers novel biology.</title>
        <authorList>
            <person name="Wiegand S."/>
            <person name="Jogler M."/>
            <person name="Boedeker C."/>
            <person name="Pinto D."/>
            <person name="Vollmers J."/>
            <person name="Rivas-Marin E."/>
            <person name="Kohn T."/>
            <person name="Peeters S.H."/>
            <person name="Heuer A."/>
            <person name="Rast P."/>
            <person name="Oberbeckmann S."/>
            <person name="Bunk B."/>
            <person name="Jeske O."/>
            <person name="Meyerdierks A."/>
            <person name="Storesund J.E."/>
            <person name="Kallscheuer N."/>
            <person name="Luecker S."/>
            <person name="Lage O.M."/>
            <person name="Pohl T."/>
            <person name="Merkel B.J."/>
            <person name="Hornburger P."/>
            <person name="Mueller R.-W."/>
            <person name="Bruemmer F."/>
            <person name="Labrenz M."/>
            <person name="Spormann A.M."/>
            <person name="Op den Camp H."/>
            <person name="Overmann J."/>
            <person name="Amann R."/>
            <person name="Jetten M.S.M."/>
            <person name="Mascher T."/>
            <person name="Medema M.H."/>
            <person name="Devos D.P."/>
            <person name="Kaster A.-K."/>
            <person name="Ovreas L."/>
            <person name="Rohde M."/>
            <person name="Galperin M.Y."/>
            <person name="Jogler C."/>
        </authorList>
    </citation>
    <scope>NUCLEOTIDE SEQUENCE [LARGE SCALE GENOMIC DNA]</scope>
    <source>
        <strain evidence="7 8">Pan189</strain>
    </source>
</reference>
<dbReference type="PROSITE" id="PS50889">
    <property type="entry name" value="S4"/>
    <property type="match status" value="1"/>
</dbReference>
<dbReference type="OrthoDB" id="9784108at2"/>
<dbReference type="GO" id="GO:0003723">
    <property type="term" value="F:RNA binding"/>
    <property type="evidence" value="ECO:0007669"/>
    <property type="project" value="UniProtKB-KW"/>
</dbReference>
<keyword evidence="2 5" id="KW-0413">Isomerase</keyword>
<comment type="catalytic activity">
    <reaction evidence="5">
        <text>a uridine in RNA = a pseudouridine in RNA</text>
        <dbReference type="Rhea" id="RHEA:48348"/>
        <dbReference type="Rhea" id="RHEA-COMP:12068"/>
        <dbReference type="Rhea" id="RHEA-COMP:12069"/>
        <dbReference type="ChEBI" id="CHEBI:65314"/>
        <dbReference type="ChEBI" id="CHEBI:65315"/>
    </reaction>
</comment>
<dbReference type="Gene3D" id="3.10.290.10">
    <property type="entry name" value="RNA-binding S4 domain"/>
    <property type="match status" value="1"/>
</dbReference>
<keyword evidence="4" id="KW-0694">RNA-binding</keyword>
<dbReference type="InterPro" id="IPR006225">
    <property type="entry name" value="PsdUridine_synth_RluC/D"/>
</dbReference>
<dbReference type="GO" id="GO:0000455">
    <property type="term" value="P:enzyme-directed rRNA pseudouridine synthesis"/>
    <property type="evidence" value="ECO:0007669"/>
    <property type="project" value="TreeGrafter"/>
</dbReference>
<evidence type="ECO:0000256" key="1">
    <source>
        <dbReference type="ARBA" id="ARBA00010876"/>
    </source>
</evidence>
<proteinExistence type="inferred from homology"/>
<dbReference type="InterPro" id="IPR036986">
    <property type="entry name" value="S4_RNA-bd_sf"/>
</dbReference>
<feature type="domain" description="Pseudouridine synthase RsuA/RluA-like" evidence="6">
    <location>
        <begin position="91"/>
        <end position="249"/>
    </location>
</feature>